<accession>A0A4E0RYT3</accession>
<evidence type="ECO:0000313" key="2">
    <source>
        <dbReference type="Proteomes" id="UP000230066"/>
    </source>
</evidence>
<proteinExistence type="predicted"/>
<name>A0A4E0RYT3_FASHE</name>
<dbReference type="AlphaFoldDB" id="A0A4E0RYT3"/>
<comment type="caution">
    <text evidence="1">The sequence shown here is derived from an EMBL/GenBank/DDBJ whole genome shotgun (WGS) entry which is preliminary data.</text>
</comment>
<dbReference type="EMBL" id="JXXN02003191">
    <property type="protein sequence ID" value="THD21860.1"/>
    <property type="molecule type" value="Genomic_DNA"/>
</dbReference>
<dbReference type="Proteomes" id="UP000230066">
    <property type="component" value="Unassembled WGS sequence"/>
</dbReference>
<organism evidence="1 2">
    <name type="scientific">Fasciola hepatica</name>
    <name type="common">Liver fluke</name>
    <dbReference type="NCBI Taxonomy" id="6192"/>
    <lineage>
        <taxon>Eukaryota</taxon>
        <taxon>Metazoa</taxon>
        <taxon>Spiralia</taxon>
        <taxon>Lophotrochozoa</taxon>
        <taxon>Platyhelminthes</taxon>
        <taxon>Trematoda</taxon>
        <taxon>Digenea</taxon>
        <taxon>Plagiorchiida</taxon>
        <taxon>Echinostomata</taxon>
        <taxon>Echinostomatoidea</taxon>
        <taxon>Fasciolidae</taxon>
        <taxon>Fasciola</taxon>
    </lineage>
</organism>
<gene>
    <name evidence="1" type="ORF">D915_007395</name>
</gene>
<sequence>MSLLKPLNLTHSSSQCPTLASMKQSDLFFVKWLCKIATAVYLSAPTWDTRLSDVDLFRVFHVNSNKWDYDTRKANVSLNNRSRILD</sequence>
<evidence type="ECO:0000313" key="1">
    <source>
        <dbReference type="EMBL" id="THD21860.1"/>
    </source>
</evidence>
<reference evidence="1" key="1">
    <citation type="submission" date="2019-03" db="EMBL/GenBank/DDBJ databases">
        <title>Improved annotation for the trematode Fasciola hepatica.</title>
        <authorList>
            <person name="Choi Y.-J."/>
            <person name="Martin J."/>
            <person name="Mitreva M."/>
        </authorList>
    </citation>
    <scope>NUCLEOTIDE SEQUENCE [LARGE SCALE GENOMIC DNA]</scope>
</reference>
<protein>
    <submittedName>
        <fullName evidence="1">Uncharacterized protein</fullName>
    </submittedName>
</protein>
<keyword evidence="2" id="KW-1185">Reference proteome</keyword>